<evidence type="ECO:0000256" key="6">
    <source>
        <dbReference type="ARBA" id="ARBA00022692"/>
    </source>
</evidence>
<evidence type="ECO:0000313" key="17">
    <source>
        <dbReference type="EMBL" id="KAJ1967303.1"/>
    </source>
</evidence>
<evidence type="ECO:0000259" key="16">
    <source>
        <dbReference type="PROSITE" id="PS50929"/>
    </source>
</evidence>
<dbReference type="GO" id="GO:0042592">
    <property type="term" value="P:homeostatic process"/>
    <property type="evidence" value="ECO:0007669"/>
    <property type="project" value="UniProtKB-ARBA"/>
</dbReference>
<keyword evidence="18" id="KW-1185">Reference proteome</keyword>
<dbReference type="PROSITE" id="PS50929">
    <property type="entry name" value="ABC_TM1F"/>
    <property type="match status" value="2"/>
</dbReference>
<feature type="transmembrane region" description="Helical" evidence="14">
    <location>
        <begin position="106"/>
        <end position="125"/>
    </location>
</feature>
<dbReference type="PROSITE" id="PS50893">
    <property type="entry name" value="ABC_TRANSPORTER_2"/>
    <property type="match status" value="2"/>
</dbReference>
<dbReference type="GO" id="GO:0016887">
    <property type="term" value="F:ATP hydrolysis activity"/>
    <property type="evidence" value="ECO:0007669"/>
    <property type="project" value="InterPro"/>
</dbReference>
<dbReference type="InterPro" id="IPR003439">
    <property type="entry name" value="ABC_transporter-like_ATP-bd"/>
</dbReference>
<feature type="region of interest" description="Disordered" evidence="13">
    <location>
        <begin position="858"/>
        <end position="946"/>
    </location>
</feature>
<feature type="transmembrane region" description="Helical" evidence="14">
    <location>
        <begin position="137"/>
        <end position="155"/>
    </location>
</feature>
<dbReference type="Pfam" id="PF00005">
    <property type="entry name" value="ABC_tran"/>
    <property type="match status" value="2"/>
</dbReference>
<comment type="caution">
    <text evidence="17">The sequence shown here is derived from an EMBL/GenBank/DDBJ whole genome shotgun (WGS) entry which is preliminary data.</text>
</comment>
<dbReference type="SMART" id="SM00382">
    <property type="entry name" value="AAA"/>
    <property type="match status" value="2"/>
</dbReference>
<keyword evidence="4" id="KW-0597">Phosphoprotein</keyword>
<dbReference type="PANTHER" id="PTHR24223:SF443">
    <property type="entry name" value="MULTIDRUG-RESISTANCE LIKE PROTEIN 1, ISOFORM I"/>
    <property type="match status" value="1"/>
</dbReference>
<feature type="transmembrane region" description="Helical" evidence="14">
    <location>
        <begin position="1145"/>
        <end position="1164"/>
    </location>
</feature>
<dbReference type="Gene3D" id="3.40.50.300">
    <property type="entry name" value="P-loop containing nucleotide triphosphate hydrolases"/>
    <property type="match status" value="2"/>
</dbReference>
<dbReference type="EMBL" id="JANBPY010000360">
    <property type="protein sequence ID" value="KAJ1967303.1"/>
    <property type="molecule type" value="Genomic_DNA"/>
</dbReference>
<feature type="domain" description="ABC transporter" evidence="15">
    <location>
        <begin position="1326"/>
        <end position="1560"/>
    </location>
</feature>
<dbReference type="PANTHER" id="PTHR24223">
    <property type="entry name" value="ATP-BINDING CASSETTE SUB-FAMILY C"/>
    <property type="match status" value="1"/>
</dbReference>
<keyword evidence="9" id="KW-0067">ATP-binding</keyword>
<evidence type="ECO:0000259" key="15">
    <source>
        <dbReference type="PROSITE" id="PS50893"/>
    </source>
</evidence>
<dbReference type="CDD" id="cd18603">
    <property type="entry name" value="ABC_6TM_MRP1_2_3_6_D2_like"/>
    <property type="match status" value="1"/>
</dbReference>
<comment type="similarity">
    <text evidence="2">Belongs to the ABC transporter superfamily. ABCC family. Conjugate transporter (TC 3.A.1.208) subfamily.</text>
</comment>
<dbReference type="FunFam" id="1.20.1560.10:FF:000020">
    <property type="entry name" value="ABC metal ion transporter"/>
    <property type="match status" value="1"/>
</dbReference>
<dbReference type="InterPro" id="IPR017871">
    <property type="entry name" value="ABC_transporter-like_CS"/>
</dbReference>
<dbReference type="InterPro" id="IPR056227">
    <property type="entry name" value="TMD0_ABC"/>
</dbReference>
<feature type="transmembrane region" description="Helical" evidence="14">
    <location>
        <begin position="397"/>
        <end position="418"/>
    </location>
</feature>
<keyword evidence="3" id="KW-0813">Transport</keyword>
<feature type="transmembrane region" description="Helical" evidence="14">
    <location>
        <begin position="167"/>
        <end position="187"/>
    </location>
</feature>
<comment type="subcellular location">
    <subcellularLocation>
        <location evidence="1">Vacuole membrane</location>
        <topology evidence="1">Multi-pass membrane protein</topology>
    </subcellularLocation>
</comment>
<feature type="transmembrane region" description="Helical" evidence="14">
    <location>
        <begin position="424"/>
        <end position="445"/>
    </location>
</feature>
<keyword evidence="10" id="KW-1278">Translocase</keyword>
<dbReference type="Pfam" id="PF00664">
    <property type="entry name" value="ABC_membrane"/>
    <property type="match status" value="2"/>
</dbReference>
<evidence type="ECO:0008006" key="19">
    <source>
        <dbReference type="Google" id="ProtNLM"/>
    </source>
</evidence>
<dbReference type="CDD" id="cd18595">
    <property type="entry name" value="ABC_6TM_MRP1_2_3_6_D1_like"/>
    <property type="match status" value="1"/>
</dbReference>
<dbReference type="FunFam" id="3.40.50.300:FF:000450">
    <property type="entry name" value="ABC transporter C family member 2"/>
    <property type="match status" value="1"/>
</dbReference>
<keyword evidence="5" id="KW-0926">Vacuole</keyword>
<dbReference type="InterPro" id="IPR027417">
    <property type="entry name" value="P-loop_NTPase"/>
</dbReference>
<feature type="domain" description="ABC transporter" evidence="15">
    <location>
        <begin position="630"/>
        <end position="855"/>
    </location>
</feature>
<keyword evidence="8" id="KW-0547">Nucleotide-binding</keyword>
<evidence type="ECO:0000256" key="10">
    <source>
        <dbReference type="ARBA" id="ARBA00022967"/>
    </source>
</evidence>
<dbReference type="CDD" id="cd03250">
    <property type="entry name" value="ABCC_MRP_domain1"/>
    <property type="match status" value="1"/>
</dbReference>
<evidence type="ECO:0000256" key="5">
    <source>
        <dbReference type="ARBA" id="ARBA00022554"/>
    </source>
</evidence>
<dbReference type="FunFam" id="1.20.1560.10:FF:000001">
    <property type="entry name" value="ATP-binding cassette subfamily C member 1"/>
    <property type="match status" value="1"/>
</dbReference>
<feature type="domain" description="ABC transmembrane type-1" evidence="16">
    <location>
        <begin position="1003"/>
        <end position="1289"/>
    </location>
</feature>
<feature type="transmembrane region" description="Helical" evidence="14">
    <location>
        <begin position="1001"/>
        <end position="1022"/>
    </location>
</feature>
<evidence type="ECO:0000256" key="4">
    <source>
        <dbReference type="ARBA" id="ARBA00022553"/>
    </source>
</evidence>
<sequence length="1562" mass="174864">MNVLTIAQPMCPDPEGWGPWSELRLIDFTPCFEDGVLLPTFFAVFTAVATYRLRQLQKKPAFPDEYTKTWQYRLKQLLLGLTLGGSLYMLWLQATAMDDSLLSPFVLSYLFQSVVYTLATVLNNYEHTRIRGSSGTLLMFYLFFTVLNLVRLRTWNLVTPHPSASHVTWILVGTTVTNTLAFVVELWPKPRHEYLLADEDLDYDCPEDEANIFSRLTFSWMSSILALGYQRVLTLDDMWDLPRDVQTKPVSDRFQRYWKREQGKSKPSLVMASIYTFGGPFALAAVFKLGQDILAFVQPQLLGQLLRFIQDYTTEERQPNANGYFIAISMFFTAILQTGLLHQYFQLCMMTGLRVRAGLVTAIYRKALTLSNSARQQFTVGEVVNRMSVDAQRLSDLTTYLHIVWSGFFQISMCLYLLFQTLGWSAFAGVVVMILSIPINGVMAGRMRNLQKKQMKNKDVRIKLMDEILNGIKVIKLYAWEKAFLNRVHDVRNGRELRTLRDYAKLNAFQSFFLTCIPFLVSFFTFGVYALFDNQSRGPLSADLIFVSLSLLNLLRFPLMALPMVISSVIEASVALGRIAAFLMSEELDANAVMHKSYVRRTQYYPVSKGKASQGSGSVDSMGEAAPVMVEIKDGQFTWLDDQLTPTLENINLVCRKGELMAIVGKVGSGKSSLVSALLGDMRKLGGEAMVCGQVAYVSQQPWIMNATLRENILFGHQYEPEFYERTIKACSLQQDLDMLAAGDLTEIGEKGINLSGGQKARVSLARAVYARADVYLLDDPLSAVDAHVGRHIFNHVLGSQGLLRTKARILVTHAVKFLPKVDKIVMLKNGGIAEQGEFQALMESNGDLTRLIRDFGEPSESETATPAASTTISEGSTPEASIRNSPSLTPDLRSSRSREQLLGTSPSHSYYQDDTPIDPNDAEPVGSLGESEESSKLSKPPVETCGRSLRRASLVSIGEHHRRRKGVDAENTLMTVEESARGQVKWDVYRAYAKACSVQALVFYALAVVLMNVANVGGSVWLKYWSNANDNAGPEGTPYNIFYLSVYGALGLVSSLAAMVVSVVVWIFCAIRAARTTHDTMLKKVIRSPMSFFDTTPLGRIVNRFSKDQYTIDEVLPRSFTSYFQILVSLMSVMSVITVSTPTFLVMFVPLIVVYIMVQRYYLATSRELKRLDSTTRSPIYAHFQETLGGVTTIRAYQQTERFVAENEYRLEENLRAYYPYVSLNRWLAVRLESIGSFIILGASLLSVITLIYLGGTDAGLVGLSVSYSLNITQSLNWCIRQYCEIETNIVSMERVKEYSELPSEAPDVIPDQRPTEEWPSEGAVDFTDYATRYRPGLDLVLKGVSFNVKPKEKIGIVGRTGAGKSSLTLSLFRIIEAVQGQISIDGVDISKIGLYDLRSRLTIIPQDPVLFTGTIRDNLDPFGSHGDDALWTVLESAHLKDYVVGLPDKLEHEVQQGGENFSVGQRQLICLARALLRHTNVLIMDEATAAIDVETDQLIQETIRREFSDCTILTIAHRINTVLDSDRIIVMDGGRVVEFDTPHTLLTDKDSVFYGLANHS</sequence>
<evidence type="ECO:0000256" key="9">
    <source>
        <dbReference type="ARBA" id="ARBA00022840"/>
    </source>
</evidence>
<dbReference type="InterPro" id="IPR036640">
    <property type="entry name" value="ABC1_TM_sf"/>
</dbReference>
<dbReference type="SUPFAM" id="SSF52540">
    <property type="entry name" value="P-loop containing nucleoside triphosphate hydrolases"/>
    <property type="match status" value="2"/>
</dbReference>
<reference evidence="17" key="1">
    <citation type="submission" date="2022-07" db="EMBL/GenBank/DDBJ databases">
        <title>Phylogenomic reconstructions and comparative analyses of Kickxellomycotina fungi.</title>
        <authorList>
            <person name="Reynolds N.K."/>
            <person name="Stajich J.E."/>
            <person name="Barry K."/>
            <person name="Grigoriev I.V."/>
            <person name="Crous P."/>
            <person name="Smith M.E."/>
        </authorList>
    </citation>
    <scope>NUCLEOTIDE SEQUENCE</scope>
    <source>
        <strain evidence="17">RSA 1196</strain>
    </source>
</reference>
<evidence type="ECO:0000256" key="2">
    <source>
        <dbReference type="ARBA" id="ARBA00009726"/>
    </source>
</evidence>
<evidence type="ECO:0000256" key="11">
    <source>
        <dbReference type="ARBA" id="ARBA00022989"/>
    </source>
</evidence>
<feature type="transmembrane region" description="Helical" evidence="14">
    <location>
        <begin position="74"/>
        <end position="94"/>
    </location>
</feature>
<dbReference type="CDD" id="cd03244">
    <property type="entry name" value="ABCC_MRP_domain2"/>
    <property type="match status" value="1"/>
</dbReference>
<dbReference type="GO" id="GO:0000329">
    <property type="term" value="C:fungal-type vacuole membrane"/>
    <property type="evidence" value="ECO:0007669"/>
    <property type="project" value="UniProtKB-ARBA"/>
</dbReference>
<feature type="transmembrane region" description="Helical" evidence="14">
    <location>
        <begin position="511"/>
        <end position="532"/>
    </location>
</feature>
<protein>
    <recommendedName>
        <fullName evidence="19">Multidrug resistance-associated protein 1</fullName>
    </recommendedName>
</protein>
<dbReference type="InterPro" id="IPR050173">
    <property type="entry name" value="ABC_transporter_C-like"/>
</dbReference>
<dbReference type="GO" id="GO:0005524">
    <property type="term" value="F:ATP binding"/>
    <property type="evidence" value="ECO:0007669"/>
    <property type="project" value="UniProtKB-KW"/>
</dbReference>
<feature type="transmembrane region" description="Helical" evidence="14">
    <location>
        <begin position="1236"/>
        <end position="1257"/>
    </location>
</feature>
<organism evidence="17 18">
    <name type="scientific">Dispira parvispora</name>
    <dbReference type="NCBI Taxonomy" id="1520584"/>
    <lineage>
        <taxon>Eukaryota</taxon>
        <taxon>Fungi</taxon>
        <taxon>Fungi incertae sedis</taxon>
        <taxon>Zoopagomycota</taxon>
        <taxon>Kickxellomycotina</taxon>
        <taxon>Dimargaritomycetes</taxon>
        <taxon>Dimargaritales</taxon>
        <taxon>Dimargaritaceae</taxon>
        <taxon>Dispira</taxon>
    </lineage>
</organism>
<feature type="transmembrane region" description="Helical" evidence="14">
    <location>
        <begin position="269"/>
        <end position="287"/>
    </location>
</feature>
<proteinExistence type="inferred from homology"/>
<dbReference type="OrthoDB" id="6500128at2759"/>
<evidence type="ECO:0000256" key="12">
    <source>
        <dbReference type="ARBA" id="ARBA00023136"/>
    </source>
</evidence>
<dbReference type="FunFam" id="3.40.50.300:FF:000074">
    <property type="entry name" value="Multidrug resistance-associated protein 5 isoform 1"/>
    <property type="match status" value="1"/>
</dbReference>
<gene>
    <name evidence="17" type="ORF">IWQ62_001945</name>
</gene>
<evidence type="ECO:0000313" key="18">
    <source>
        <dbReference type="Proteomes" id="UP001150925"/>
    </source>
</evidence>
<feature type="transmembrane region" description="Helical" evidence="14">
    <location>
        <begin position="324"/>
        <end position="345"/>
    </location>
</feature>
<keyword evidence="7" id="KW-0677">Repeat</keyword>
<feature type="compositionally biased region" description="Polar residues" evidence="13">
    <location>
        <begin position="903"/>
        <end position="913"/>
    </location>
</feature>
<evidence type="ECO:0000256" key="3">
    <source>
        <dbReference type="ARBA" id="ARBA00022448"/>
    </source>
</evidence>
<feature type="transmembrane region" description="Helical" evidence="14">
    <location>
        <begin position="1042"/>
        <end position="1075"/>
    </location>
</feature>
<dbReference type="Proteomes" id="UP001150925">
    <property type="component" value="Unassembled WGS sequence"/>
</dbReference>
<keyword evidence="6 14" id="KW-0812">Transmembrane</keyword>
<dbReference type="InterPro" id="IPR011527">
    <property type="entry name" value="ABC1_TM_dom"/>
</dbReference>
<evidence type="ECO:0000256" key="7">
    <source>
        <dbReference type="ARBA" id="ARBA00022737"/>
    </source>
</evidence>
<evidence type="ECO:0000256" key="13">
    <source>
        <dbReference type="SAM" id="MobiDB-lite"/>
    </source>
</evidence>
<evidence type="ECO:0000256" key="14">
    <source>
        <dbReference type="SAM" id="Phobius"/>
    </source>
</evidence>
<accession>A0A9W8AWR6</accession>
<keyword evidence="11 14" id="KW-1133">Transmembrane helix</keyword>
<name>A0A9W8AWR6_9FUNG</name>
<dbReference type="Gene3D" id="1.20.1560.10">
    <property type="entry name" value="ABC transporter type 1, transmembrane domain"/>
    <property type="match status" value="2"/>
</dbReference>
<evidence type="ECO:0000256" key="8">
    <source>
        <dbReference type="ARBA" id="ARBA00022741"/>
    </source>
</evidence>
<dbReference type="PROSITE" id="PS00211">
    <property type="entry name" value="ABC_TRANSPORTER_1"/>
    <property type="match status" value="2"/>
</dbReference>
<dbReference type="Pfam" id="PF24357">
    <property type="entry name" value="TMD0_ABC"/>
    <property type="match status" value="1"/>
</dbReference>
<feature type="transmembrane region" description="Helical" evidence="14">
    <location>
        <begin position="1121"/>
        <end position="1139"/>
    </location>
</feature>
<keyword evidence="12 14" id="KW-0472">Membrane</keyword>
<dbReference type="GO" id="GO:0140359">
    <property type="term" value="F:ABC-type transporter activity"/>
    <property type="evidence" value="ECO:0007669"/>
    <property type="project" value="InterPro"/>
</dbReference>
<feature type="compositionally biased region" description="Low complexity" evidence="13">
    <location>
        <begin position="862"/>
        <end position="875"/>
    </location>
</feature>
<feature type="compositionally biased region" description="Polar residues" evidence="13">
    <location>
        <begin position="876"/>
        <end position="889"/>
    </location>
</feature>
<feature type="domain" description="ABC transmembrane type-1" evidence="16">
    <location>
        <begin position="282"/>
        <end position="571"/>
    </location>
</feature>
<evidence type="ECO:0000256" key="1">
    <source>
        <dbReference type="ARBA" id="ARBA00004128"/>
    </source>
</evidence>
<feature type="transmembrane region" description="Helical" evidence="14">
    <location>
        <begin position="544"/>
        <end position="566"/>
    </location>
</feature>
<dbReference type="SUPFAM" id="SSF90123">
    <property type="entry name" value="ABC transporter transmembrane region"/>
    <property type="match status" value="2"/>
</dbReference>
<dbReference type="InterPro" id="IPR003593">
    <property type="entry name" value="AAA+_ATPase"/>
</dbReference>